<accession>A0AA48RAS4</accession>
<dbReference type="EMBL" id="OY288114">
    <property type="protein sequence ID" value="CAJ0888980.1"/>
    <property type="molecule type" value="Genomic_DNA"/>
</dbReference>
<gene>
    <name evidence="1" type="ORF">AMST5_03923</name>
</gene>
<evidence type="ECO:0000313" key="1">
    <source>
        <dbReference type="EMBL" id="CAJ0888980.1"/>
    </source>
</evidence>
<dbReference type="AlphaFoldDB" id="A0AA48RAS4"/>
<protein>
    <submittedName>
        <fullName evidence="1">Uncharacterized protein</fullName>
    </submittedName>
</protein>
<dbReference type="InterPro" id="IPR036691">
    <property type="entry name" value="Endo/exonu/phosph_ase_sf"/>
</dbReference>
<sequence length="101" mass="11211">MVSDGAGGAVRVASIYAPNGNPPDTLKYGYKLAFRTAFEAHAQALLRLEEPTVLSGDARWLLKIDEDRSHVKVDQCNMILICRARRAPRRGEKGREFLGAR</sequence>
<reference evidence="1" key="1">
    <citation type="submission" date="2023-07" db="EMBL/GenBank/DDBJ databases">
        <authorList>
            <person name="Pelsma A.J. K."/>
        </authorList>
    </citation>
    <scope>NUCLEOTIDE SEQUENCE</scope>
</reference>
<name>A0AA48RAS4_9ZZZZ</name>
<dbReference type="SUPFAM" id="SSF56219">
    <property type="entry name" value="DNase I-like"/>
    <property type="match status" value="1"/>
</dbReference>
<proteinExistence type="predicted"/>
<organism evidence="1">
    <name type="scientific">freshwater sediment metagenome</name>
    <dbReference type="NCBI Taxonomy" id="556182"/>
    <lineage>
        <taxon>unclassified sequences</taxon>
        <taxon>metagenomes</taxon>
        <taxon>ecological metagenomes</taxon>
    </lineage>
</organism>